<dbReference type="AlphaFoldDB" id="A0A7W5ABH3"/>
<accession>A0A7W5ABH3</accession>
<proteinExistence type="predicted"/>
<dbReference type="Proteomes" id="UP000590749">
    <property type="component" value="Unassembled WGS sequence"/>
</dbReference>
<evidence type="ECO:0000313" key="2">
    <source>
        <dbReference type="Proteomes" id="UP000590749"/>
    </source>
</evidence>
<evidence type="ECO:0000313" key="1">
    <source>
        <dbReference type="EMBL" id="MBB3093208.1"/>
    </source>
</evidence>
<protein>
    <submittedName>
        <fullName evidence="1">Uncharacterized protein</fullName>
    </submittedName>
</protein>
<dbReference type="EMBL" id="JACHXF010000001">
    <property type="protein sequence ID" value="MBB3093208.1"/>
    <property type="molecule type" value="Genomic_DNA"/>
</dbReference>
<organism evidence="1 2">
    <name type="scientific">Actinoplanes campanulatus</name>
    <dbReference type="NCBI Taxonomy" id="113559"/>
    <lineage>
        <taxon>Bacteria</taxon>
        <taxon>Bacillati</taxon>
        <taxon>Actinomycetota</taxon>
        <taxon>Actinomycetes</taxon>
        <taxon>Micromonosporales</taxon>
        <taxon>Micromonosporaceae</taxon>
        <taxon>Actinoplanes</taxon>
    </lineage>
</organism>
<keyword evidence="2" id="KW-1185">Reference proteome</keyword>
<comment type="caution">
    <text evidence="1">The sequence shown here is derived from an EMBL/GenBank/DDBJ whole genome shotgun (WGS) entry which is preliminary data.</text>
</comment>
<reference evidence="1 2" key="1">
    <citation type="submission" date="2020-08" db="EMBL/GenBank/DDBJ databases">
        <title>Genomic Encyclopedia of Type Strains, Phase III (KMG-III): the genomes of soil and plant-associated and newly described type strains.</title>
        <authorList>
            <person name="Whitman W."/>
        </authorList>
    </citation>
    <scope>NUCLEOTIDE SEQUENCE [LARGE SCALE GENOMIC DNA]</scope>
    <source>
        <strain evidence="1 2">CECT 3287</strain>
    </source>
</reference>
<sequence length="38" mass="4329">MRLDVGCPDIALETIEKYAAEFHLDLLDLQDGSVYRAF</sequence>
<gene>
    <name evidence="1" type="ORF">FHR83_000842</name>
</gene>
<name>A0A7W5ABH3_9ACTN</name>